<protein>
    <submittedName>
        <fullName evidence="1">Uncharacterized protein</fullName>
    </submittedName>
</protein>
<dbReference type="EMBL" id="LXEO01000021">
    <property type="protein sequence ID" value="OAT17933.1"/>
    <property type="molecule type" value="Genomic_DNA"/>
</dbReference>
<dbReference type="AlphaFoldDB" id="A0A1B7HQL6"/>
<comment type="caution">
    <text evidence="1">The sequence shown here is derived from an EMBL/GenBank/DDBJ whole genome shotgun (WGS) entry which is preliminary data.</text>
</comment>
<sequence>MDFTIGPAQPEHLGMLRAIELAAFETLRDAGAVTGQACASSLEELSDFSRNGLLLAAGLSWENGVLSDTLPARLWILGAVGFFCIGTSFFEAKDCPLG</sequence>
<keyword evidence="2" id="KW-1185">Reference proteome</keyword>
<dbReference type="RefSeq" id="WP_064554713.1">
    <property type="nucleotide sequence ID" value="NZ_LXEO01000021.1"/>
</dbReference>
<reference evidence="1 2" key="1">
    <citation type="submission" date="2016-04" db="EMBL/GenBank/DDBJ databases">
        <title>ATOL: Assembling a taxonomically balanced genome-scale reconstruction of the evolutionary history of the Enterobacteriaceae.</title>
        <authorList>
            <person name="Plunkett G.III."/>
            <person name="Neeno-Eckwall E.C."/>
            <person name="Glasner J.D."/>
            <person name="Perna N.T."/>
        </authorList>
    </citation>
    <scope>NUCLEOTIDE SEQUENCE [LARGE SCALE GENOMIC DNA]</scope>
    <source>
        <strain evidence="1 2">ATCC 51607</strain>
    </source>
</reference>
<proteinExistence type="predicted"/>
<evidence type="ECO:0000313" key="1">
    <source>
        <dbReference type="EMBL" id="OAT17933.1"/>
    </source>
</evidence>
<organism evidence="1 2">
    <name type="scientific">Buttiauxella noackiae ATCC 51607</name>
    <dbReference type="NCBI Taxonomy" id="1354255"/>
    <lineage>
        <taxon>Bacteria</taxon>
        <taxon>Pseudomonadati</taxon>
        <taxon>Pseudomonadota</taxon>
        <taxon>Gammaproteobacteria</taxon>
        <taxon>Enterobacterales</taxon>
        <taxon>Enterobacteriaceae</taxon>
        <taxon>Buttiauxella</taxon>
    </lineage>
</organism>
<name>A0A1B7HQL6_9ENTR</name>
<dbReference type="PATRIC" id="fig|1354255.3.peg.1985"/>
<gene>
    <name evidence="1" type="ORF">M979_1922</name>
</gene>
<evidence type="ECO:0000313" key="2">
    <source>
        <dbReference type="Proteomes" id="UP000078286"/>
    </source>
</evidence>
<dbReference type="Proteomes" id="UP000078286">
    <property type="component" value="Unassembled WGS sequence"/>
</dbReference>
<accession>A0A1B7HQL6</accession>